<name>A0A5J6Z8N1_9CORY</name>
<proteinExistence type="predicted"/>
<feature type="binding site" evidence="1">
    <location>
        <position position="42"/>
    </location>
    <ligand>
        <name>Mg(2+)</name>
        <dbReference type="ChEBI" id="CHEBI:18420"/>
        <label>1</label>
    </ligand>
</feature>
<sequence>MNERFRSALLGTALGDAWGYPYQESPQPECTPLPEILTISDDTQMTLALSTAMRTIVSSNLGREDGMRIIGEQFLEYHADPEYDRSPGAATTESLDRLEDLGTAHWEDVSTHSGGAGAVMRVAASALLAPSDEGVGWSVMQAILTHDSGIARGSAAAMATLMLAPRGANLLDVAEGLAGDAHFDNDHLLTDKEKSQTLEDFNHAMISDVQGNAVPLSEIFARVREVHKFLSPRLAEGEFEDLYTHGSKLMKIFGKGYDAGSCTASALLLAQLYLDHHDQYAPHDFLHVAVSWPGNRNTRASVTGAMIGAHLDSAEVWEESCSYEFEERYNGAIHSGVWKGFKKTPMPEHETADN</sequence>
<evidence type="ECO:0000313" key="2">
    <source>
        <dbReference type="EMBL" id="QFQ02005.1"/>
    </source>
</evidence>
<accession>A0A5J6Z8N1</accession>
<comment type="cofactor">
    <cofactor evidence="1">
        <name>Mg(2+)</name>
        <dbReference type="ChEBI" id="CHEBI:18420"/>
    </cofactor>
    <text evidence="1">Binds 2 magnesium ions per subunit.</text>
</comment>
<protein>
    <submittedName>
        <fullName evidence="2">ADP-ribosylglycohydrolase</fullName>
    </submittedName>
</protein>
<dbReference type="KEGG" id="cuo:CUROG_03110"/>
<feature type="binding site" evidence="1">
    <location>
        <position position="41"/>
    </location>
    <ligand>
        <name>Mg(2+)</name>
        <dbReference type="ChEBI" id="CHEBI:18420"/>
        <label>1</label>
    </ligand>
</feature>
<dbReference type="AlphaFoldDB" id="A0A5J6Z8N1"/>
<dbReference type="InterPro" id="IPR036705">
    <property type="entry name" value="Ribosyl_crysJ1_sf"/>
</dbReference>
<keyword evidence="3" id="KW-1185">Reference proteome</keyword>
<evidence type="ECO:0000256" key="1">
    <source>
        <dbReference type="PIRSR" id="PIRSR605502-1"/>
    </source>
</evidence>
<dbReference type="Pfam" id="PF03747">
    <property type="entry name" value="ADP_ribosyl_GH"/>
    <property type="match status" value="1"/>
</dbReference>
<dbReference type="GO" id="GO:0046872">
    <property type="term" value="F:metal ion binding"/>
    <property type="evidence" value="ECO:0007669"/>
    <property type="project" value="UniProtKB-KW"/>
</dbReference>
<reference evidence="3" key="1">
    <citation type="submission" date="2019-10" db="EMBL/GenBank/DDBJ databases">
        <title>Complete genome sequence of Corynebacterium urogenitalis DSM 108747, isolated from the genital tract of a cow.</title>
        <authorList>
            <person name="Ruckert C."/>
            <person name="Ballas P."/>
            <person name="Wagener K."/>
            <person name="Drillich M."/>
            <person name="Kaempfer P."/>
            <person name="Busse H.-J."/>
            <person name="Ehling-Schulz M."/>
        </authorList>
    </citation>
    <scope>NUCLEOTIDE SEQUENCE [LARGE SCALE GENOMIC DNA]</scope>
    <source>
        <strain evidence="3">LMM 1652</strain>
    </source>
</reference>
<gene>
    <name evidence="2" type="ORF">CUROG_03110</name>
</gene>
<dbReference type="SUPFAM" id="SSF101478">
    <property type="entry name" value="ADP-ribosylglycohydrolase"/>
    <property type="match status" value="1"/>
</dbReference>
<dbReference type="Proteomes" id="UP000326711">
    <property type="component" value="Chromosome"/>
</dbReference>
<dbReference type="OrthoDB" id="4871367at2"/>
<feature type="binding site" evidence="1">
    <location>
        <position position="298"/>
    </location>
    <ligand>
        <name>Mg(2+)</name>
        <dbReference type="ChEBI" id="CHEBI:18420"/>
        <label>1</label>
    </ligand>
</feature>
<keyword evidence="2" id="KW-0378">Hydrolase</keyword>
<dbReference type="EMBL" id="CP045032">
    <property type="protein sequence ID" value="QFQ02005.1"/>
    <property type="molecule type" value="Genomic_DNA"/>
</dbReference>
<dbReference type="InterPro" id="IPR005502">
    <property type="entry name" value="Ribosyl_crysJ1"/>
</dbReference>
<evidence type="ECO:0000313" key="3">
    <source>
        <dbReference type="Proteomes" id="UP000326711"/>
    </source>
</evidence>
<dbReference type="GO" id="GO:0016787">
    <property type="term" value="F:hydrolase activity"/>
    <property type="evidence" value="ECO:0007669"/>
    <property type="project" value="UniProtKB-KW"/>
</dbReference>
<dbReference type="Gene3D" id="1.10.4080.10">
    <property type="entry name" value="ADP-ribosylation/Crystallin J1"/>
    <property type="match status" value="1"/>
</dbReference>
<feature type="binding site" evidence="1">
    <location>
        <position position="40"/>
    </location>
    <ligand>
        <name>Mg(2+)</name>
        <dbReference type="ChEBI" id="CHEBI:18420"/>
        <label>1</label>
    </ligand>
</feature>
<keyword evidence="1" id="KW-0479">Metal-binding</keyword>
<dbReference type="RefSeq" id="WP_151902423.1">
    <property type="nucleotide sequence ID" value="NZ_CP045032.1"/>
</dbReference>
<organism evidence="2 3">
    <name type="scientific">Corynebacterium urogenitale</name>
    <dbReference type="NCBI Taxonomy" id="2487892"/>
    <lineage>
        <taxon>Bacteria</taxon>
        <taxon>Bacillati</taxon>
        <taxon>Actinomycetota</taxon>
        <taxon>Actinomycetes</taxon>
        <taxon>Mycobacteriales</taxon>
        <taxon>Corynebacteriaceae</taxon>
        <taxon>Corynebacterium</taxon>
    </lineage>
</organism>
<dbReference type="PANTHER" id="PTHR16222:SF12">
    <property type="entry name" value="ADP-RIBOSYLGLYCOHYDROLASE-RELATED"/>
    <property type="match status" value="1"/>
</dbReference>
<dbReference type="PANTHER" id="PTHR16222">
    <property type="entry name" value="ADP-RIBOSYLGLYCOHYDROLASE"/>
    <property type="match status" value="1"/>
</dbReference>
<keyword evidence="1" id="KW-0460">Magnesium</keyword>
<dbReference type="InterPro" id="IPR050792">
    <property type="entry name" value="ADP-ribosylglycohydrolase"/>
</dbReference>